<accession>A0A1R0KP70</accession>
<proteinExistence type="predicted"/>
<sequence>MTDEKASVAGNVKITGDDSFGKNALDAAKKVPIAGKGVTTVTTAYEKFSTAQGPGDLVAAGGQLVQDGAGFIAGAGADLASFVLDPVGWLVSNGLNILIELIQPLQDALHFVTGDGPALKTAAGNFGNIAKGFVTLADDFVKTGDESLKDWVGDAGDAARNALGDFAVGIKGIGNSAGTVAETLQMWSMVMTVIEEVVKSIISELVTWAIYIWLPALAASVVSLGSTVAAAMTATIAKAASAMGKITKHLGKLGKLLDKFMGFMLKWTDDLVKQGSKLTKAGKLGMTPGQEKTIVGAFAKDTGTRLGTFGDAAKDVFKGVPNQAIKQVVGVNPADLSKGSAYQGKAAFDVANKTIDNTKNITAGQEYGRTGGRHSHEETRENLDMDQ</sequence>
<gene>
    <name evidence="2" type="ORF">BS329_21155</name>
</gene>
<dbReference type="AlphaFoldDB" id="A0A1R0KP70"/>
<organism evidence="2 3">
    <name type="scientific">Amycolatopsis coloradensis</name>
    <dbReference type="NCBI Taxonomy" id="76021"/>
    <lineage>
        <taxon>Bacteria</taxon>
        <taxon>Bacillati</taxon>
        <taxon>Actinomycetota</taxon>
        <taxon>Actinomycetes</taxon>
        <taxon>Pseudonocardiales</taxon>
        <taxon>Pseudonocardiaceae</taxon>
        <taxon>Amycolatopsis</taxon>
    </lineage>
</organism>
<dbReference type="Proteomes" id="UP000187486">
    <property type="component" value="Unassembled WGS sequence"/>
</dbReference>
<protein>
    <submittedName>
        <fullName evidence="2">Uncharacterized protein</fullName>
    </submittedName>
</protein>
<dbReference type="RefSeq" id="WP_076162995.1">
    <property type="nucleotide sequence ID" value="NZ_JBEZVB010000004.1"/>
</dbReference>
<comment type="caution">
    <text evidence="2">The sequence shown here is derived from an EMBL/GenBank/DDBJ whole genome shotgun (WGS) entry which is preliminary data.</text>
</comment>
<dbReference type="OrthoDB" id="5180306at2"/>
<evidence type="ECO:0000313" key="2">
    <source>
        <dbReference type="EMBL" id="OLZ48966.1"/>
    </source>
</evidence>
<keyword evidence="3" id="KW-1185">Reference proteome</keyword>
<reference evidence="2 3" key="1">
    <citation type="submission" date="2016-01" db="EMBL/GenBank/DDBJ databases">
        <title>Amycolatopsis coloradensis genome sequencing and assembly.</title>
        <authorList>
            <person name="Mayilraj S."/>
        </authorList>
    </citation>
    <scope>NUCLEOTIDE SEQUENCE [LARGE SCALE GENOMIC DNA]</scope>
    <source>
        <strain evidence="2 3">DSM 44225</strain>
    </source>
</reference>
<evidence type="ECO:0000256" key="1">
    <source>
        <dbReference type="SAM" id="MobiDB-lite"/>
    </source>
</evidence>
<name>A0A1R0KP70_9PSEU</name>
<dbReference type="EMBL" id="MQUQ01000012">
    <property type="protein sequence ID" value="OLZ48966.1"/>
    <property type="molecule type" value="Genomic_DNA"/>
</dbReference>
<feature type="compositionally biased region" description="Basic and acidic residues" evidence="1">
    <location>
        <begin position="374"/>
        <end position="387"/>
    </location>
</feature>
<dbReference type="STRING" id="76021.BS329_21155"/>
<feature type="region of interest" description="Disordered" evidence="1">
    <location>
        <begin position="363"/>
        <end position="387"/>
    </location>
</feature>
<evidence type="ECO:0000313" key="3">
    <source>
        <dbReference type="Proteomes" id="UP000187486"/>
    </source>
</evidence>